<dbReference type="AlphaFoldDB" id="A0A8H6N4X0"/>
<feature type="compositionally biased region" description="Polar residues" evidence="1">
    <location>
        <begin position="21"/>
        <end position="32"/>
    </location>
</feature>
<evidence type="ECO:0000313" key="3">
    <source>
        <dbReference type="Proteomes" id="UP000652219"/>
    </source>
</evidence>
<name>A0A8H6N4X0_9PEZI</name>
<dbReference type="EMBL" id="WIGN01000005">
    <property type="protein sequence ID" value="KAF6820517.1"/>
    <property type="molecule type" value="Genomic_DNA"/>
</dbReference>
<accession>A0A8H6N4X0</accession>
<reference evidence="2 3" key="1">
    <citation type="journal article" date="2020" name="Phytopathology">
        <title>Genome Sequence Resources of Colletotrichum truncatum, C. plurivorum, C. musicola, and C. sojae: Four Species Pathogenic to Soybean (Glycine max).</title>
        <authorList>
            <person name="Rogerio F."/>
            <person name="Boufleur T.R."/>
            <person name="Ciampi-Guillardi M."/>
            <person name="Sukno S.A."/>
            <person name="Thon M.R."/>
            <person name="Massola Junior N.S."/>
            <person name="Baroncelli R."/>
        </authorList>
    </citation>
    <scope>NUCLEOTIDE SEQUENCE [LARGE SCALE GENOMIC DNA]</scope>
    <source>
        <strain evidence="2 3">LFN0009</strain>
    </source>
</reference>
<protein>
    <submittedName>
        <fullName evidence="2">Uncharacterized protein</fullName>
    </submittedName>
</protein>
<organism evidence="2 3">
    <name type="scientific">Colletotrichum sojae</name>
    <dbReference type="NCBI Taxonomy" id="2175907"/>
    <lineage>
        <taxon>Eukaryota</taxon>
        <taxon>Fungi</taxon>
        <taxon>Dikarya</taxon>
        <taxon>Ascomycota</taxon>
        <taxon>Pezizomycotina</taxon>
        <taxon>Sordariomycetes</taxon>
        <taxon>Hypocreomycetidae</taxon>
        <taxon>Glomerellales</taxon>
        <taxon>Glomerellaceae</taxon>
        <taxon>Colletotrichum</taxon>
        <taxon>Colletotrichum orchidearum species complex</taxon>
    </lineage>
</organism>
<dbReference type="Proteomes" id="UP000652219">
    <property type="component" value="Unassembled WGS sequence"/>
</dbReference>
<proteinExistence type="predicted"/>
<gene>
    <name evidence="2" type="ORF">CSOJ01_00773</name>
</gene>
<keyword evidence="3" id="KW-1185">Reference proteome</keyword>
<evidence type="ECO:0000313" key="2">
    <source>
        <dbReference type="EMBL" id="KAF6820517.1"/>
    </source>
</evidence>
<comment type="caution">
    <text evidence="2">The sequence shown here is derived from an EMBL/GenBank/DDBJ whole genome shotgun (WGS) entry which is preliminary data.</text>
</comment>
<feature type="region of interest" description="Disordered" evidence="1">
    <location>
        <begin position="1"/>
        <end position="37"/>
    </location>
</feature>
<sequence>MVRQQRSRPDIALRRRRRSSQHGGSDNGTTSDEGGGIWISHLASNRQCRPPTIGLTHGSRPCQTRRPWGIGRVCNAFRDGEREFANTITHDTAGSRKEKHQTTTIPERHDRIRRKEPTRPRQLAVRELSFAKKLLSNVFDNQGPHDPTIWMDLEAPAAVEKGIAAPRITFFFLDHPYQRRRQGRDATDEPLFTARFVRAPAPTRAATHSASP</sequence>
<evidence type="ECO:0000256" key="1">
    <source>
        <dbReference type="SAM" id="MobiDB-lite"/>
    </source>
</evidence>